<evidence type="ECO:0008006" key="4">
    <source>
        <dbReference type="Google" id="ProtNLM"/>
    </source>
</evidence>
<organism evidence="2 3">
    <name type="scientific">Glaciihabitans arcticus</name>
    <dbReference type="NCBI Taxonomy" id="2668039"/>
    <lineage>
        <taxon>Bacteria</taxon>
        <taxon>Bacillati</taxon>
        <taxon>Actinomycetota</taxon>
        <taxon>Actinomycetes</taxon>
        <taxon>Micrococcales</taxon>
        <taxon>Microbacteriaceae</taxon>
        <taxon>Glaciihabitans</taxon>
    </lineage>
</organism>
<proteinExistence type="predicted"/>
<feature type="transmembrane region" description="Helical" evidence="1">
    <location>
        <begin position="12"/>
        <end position="31"/>
    </location>
</feature>
<dbReference type="Proteomes" id="UP000294194">
    <property type="component" value="Unassembled WGS sequence"/>
</dbReference>
<name>A0A4Q9GLY8_9MICO</name>
<evidence type="ECO:0000256" key="1">
    <source>
        <dbReference type="SAM" id="Phobius"/>
    </source>
</evidence>
<accession>A0A4Q9GLY8</accession>
<feature type="transmembrane region" description="Helical" evidence="1">
    <location>
        <begin position="168"/>
        <end position="188"/>
    </location>
</feature>
<dbReference type="AlphaFoldDB" id="A0A4Q9GLY8"/>
<gene>
    <name evidence="2" type="ORF">EYE40_14630</name>
</gene>
<dbReference type="EMBL" id="SISG01000002">
    <property type="protein sequence ID" value="TBN55439.1"/>
    <property type="molecule type" value="Genomic_DNA"/>
</dbReference>
<sequence>MITVRASLSGQATILGSGFGLAVSGLISGFFRGHTGAQLFIPSLIVLAVMVLVALAFRVNSRITAEGDRITVRTLIGTSHGFAIDDVAELVDARHVETGFSPTARLAFLDAEGFALLRLRPRFWDSDALRALTSSFGEKRTVLPEVITARDLLERYPFAVGFRTRRPFLGFGLVLVAVFAVVLGYVWFLDVLEA</sequence>
<protein>
    <recommendedName>
        <fullName evidence="4">PH domain-containing protein</fullName>
    </recommendedName>
</protein>
<reference evidence="3" key="1">
    <citation type="submission" date="2019-02" db="EMBL/GenBank/DDBJ databases">
        <title>Glaciihabitans arcticus sp. nov., a psychrotolerant bacterium isolated from polar soil.</title>
        <authorList>
            <person name="Dahal R.H."/>
        </authorList>
    </citation>
    <scope>NUCLEOTIDE SEQUENCE [LARGE SCALE GENOMIC DNA]</scope>
    <source>
        <strain evidence="3">RP-3-7</strain>
    </source>
</reference>
<keyword evidence="1" id="KW-1133">Transmembrane helix</keyword>
<dbReference type="RefSeq" id="WP_130983010.1">
    <property type="nucleotide sequence ID" value="NZ_SISG01000002.1"/>
</dbReference>
<keyword evidence="3" id="KW-1185">Reference proteome</keyword>
<feature type="transmembrane region" description="Helical" evidence="1">
    <location>
        <begin position="37"/>
        <end position="57"/>
    </location>
</feature>
<evidence type="ECO:0000313" key="2">
    <source>
        <dbReference type="EMBL" id="TBN55439.1"/>
    </source>
</evidence>
<keyword evidence="1" id="KW-0472">Membrane</keyword>
<keyword evidence="1" id="KW-0812">Transmembrane</keyword>
<evidence type="ECO:0000313" key="3">
    <source>
        <dbReference type="Proteomes" id="UP000294194"/>
    </source>
</evidence>
<comment type="caution">
    <text evidence="2">The sequence shown here is derived from an EMBL/GenBank/DDBJ whole genome shotgun (WGS) entry which is preliminary data.</text>
</comment>